<dbReference type="EMBL" id="CAJHNH020002684">
    <property type="protein sequence ID" value="CAG5127454.1"/>
    <property type="molecule type" value="Genomic_DNA"/>
</dbReference>
<organism evidence="2 3">
    <name type="scientific">Candidula unifasciata</name>
    <dbReference type="NCBI Taxonomy" id="100452"/>
    <lineage>
        <taxon>Eukaryota</taxon>
        <taxon>Metazoa</taxon>
        <taxon>Spiralia</taxon>
        <taxon>Lophotrochozoa</taxon>
        <taxon>Mollusca</taxon>
        <taxon>Gastropoda</taxon>
        <taxon>Heterobranchia</taxon>
        <taxon>Euthyneura</taxon>
        <taxon>Panpulmonata</taxon>
        <taxon>Eupulmonata</taxon>
        <taxon>Stylommatophora</taxon>
        <taxon>Helicina</taxon>
        <taxon>Helicoidea</taxon>
        <taxon>Geomitridae</taxon>
        <taxon>Candidula</taxon>
    </lineage>
</organism>
<proteinExistence type="predicted"/>
<feature type="compositionally biased region" description="Basic and acidic residues" evidence="1">
    <location>
        <begin position="252"/>
        <end position="283"/>
    </location>
</feature>
<gene>
    <name evidence="2" type="ORF">CUNI_LOCUS13012</name>
</gene>
<keyword evidence="3" id="KW-1185">Reference proteome</keyword>
<accession>A0A8S3ZCZ1</accession>
<reference evidence="2" key="1">
    <citation type="submission" date="2021-04" db="EMBL/GenBank/DDBJ databases">
        <authorList>
            <consortium name="Molecular Ecology Group"/>
        </authorList>
    </citation>
    <scope>NUCLEOTIDE SEQUENCE</scope>
</reference>
<evidence type="ECO:0000256" key="1">
    <source>
        <dbReference type="SAM" id="MobiDB-lite"/>
    </source>
</evidence>
<feature type="compositionally biased region" description="Basic and acidic residues" evidence="1">
    <location>
        <begin position="415"/>
        <end position="443"/>
    </location>
</feature>
<feature type="region of interest" description="Disordered" evidence="1">
    <location>
        <begin position="406"/>
        <end position="445"/>
    </location>
</feature>
<name>A0A8S3ZCZ1_9EUPU</name>
<sequence length="495" mass="55983">ISLLPGPRALARLAEHPLLKRVVTDFRSQHSDWPDLAAYLLIKQTGRRFKTKKQKQKKLERRVENMNASETMTKAYIQGRFGQEGLLKAEQTFERKRKRPKSVVGGKSADGQHNNDDSQLKKKRKTVKTNSETADLVENKEPKTEKTISETDDLVEYKEYRTEKTNSETDDLVENKEHKTEKTDSETDDLVENKGHKTKKTDSKTNKADNLVEEEENQQELSQNSAKKMMVEKRRINQRTGMLNQSQLTEGKQQKPLDESGSGDKDSDSSDKDKDSDSSRDTADGQIPADVVVSDSENILQSGHISDCQTSSECVVRELRLQNAQDNFLSSDNDDDDEISEKYKTGLVPVFLTRANKTVISDPFFAGSDEEEDLEITITDAGVSDDDSAYVDTGSGRVKAKSMFYNPGPHGKRGASSERFRRGAHDRQSWDRRDTSGRLDTSHRSRTFTYGGQEKTFRGDYQSRTFRGDCQGRGNSFRGAARITSKHHLDIHANR</sequence>
<feature type="non-terminal residue" evidence="2">
    <location>
        <position position="495"/>
    </location>
</feature>
<protein>
    <submittedName>
        <fullName evidence="2">Uncharacterized protein</fullName>
    </submittedName>
</protein>
<evidence type="ECO:0000313" key="3">
    <source>
        <dbReference type="Proteomes" id="UP000678393"/>
    </source>
</evidence>
<dbReference type="Proteomes" id="UP000678393">
    <property type="component" value="Unassembled WGS sequence"/>
</dbReference>
<feature type="region of interest" description="Disordered" evidence="1">
    <location>
        <begin position="92"/>
        <end position="294"/>
    </location>
</feature>
<evidence type="ECO:0000313" key="2">
    <source>
        <dbReference type="EMBL" id="CAG5127454.1"/>
    </source>
</evidence>
<feature type="compositionally biased region" description="Basic and acidic residues" evidence="1">
    <location>
        <begin position="137"/>
        <end position="207"/>
    </location>
</feature>
<feature type="non-terminal residue" evidence="2">
    <location>
        <position position="1"/>
    </location>
</feature>
<comment type="caution">
    <text evidence="2">The sequence shown here is derived from an EMBL/GenBank/DDBJ whole genome shotgun (WGS) entry which is preliminary data.</text>
</comment>
<dbReference type="AlphaFoldDB" id="A0A8S3ZCZ1"/>
<feature type="compositionally biased region" description="Polar residues" evidence="1">
    <location>
        <begin position="238"/>
        <end position="251"/>
    </location>
</feature>